<protein>
    <submittedName>
        <fullName evidence="1">Uncharacterized protein</fullName>
    </submittedName>
</protein>
<name>A0A834NUR4_VESGE</name>
<evidence type="ECO:0000313" key="1">
    <source>
        <dbReference type="EMBL" id="KAF7418325.1"/>
    </source>
</evidence>
<evidence type="ECO:0000313" key="2">
    <source>
        <dbReference type="Proteomes" id="UP000617340"/>
    </source>
</evidence>
<comment type="caution">
    <text evidence="1">The sequence shown here is derived from an EMBL/GenBank/DDBJ whole genome shotgun (WGS) entry which is preliminary data.</text>
</comment>
<sequence length="150" mass="17735">MAKDCLKYQTINKNHVNLIKYTLLDIGDLISLIKERFIENFVQKNSNLNEIVNININEPEVKELHIDAKISEVDRSHFSDIFKIHYGQARSKNVPKINDMKLSYRVSNMSLYVVQMQVFEDQLVVLKQIFEFFGYHHIHGIQHIHIIRLN</sequence>
<gene>
    <name evidence="1" type="ORF">HZH68_000978</name>
</gene>
<dbReference type="EMBL" id="JACSDZ010000001">
    <property type="protein sequence ID" value="KAF7418325.1"/>
    <property type="molecule type" value="Genomic_DNA"/>
</dbReference>
<accession>A0A834NUR4</accession>
<organism evidence="1 2">
    <name type="scientific">Vespula germanica</name>
    <name type="common">German yellow jacket</name>
    <name type="synonym">Paravespula germanica</name>
    <dbReference type="NCBI Taxonomy" id="30212"/>
    <lineage>
        <taxon>Eukaryota</taxon>
        <taxon>Metazoa</taxon>
        <taxon>Ecdysozoa</taxon>
        <taxon>Arthropoda</taxon>
        <taxon>Hexapoda</taxon>
        <taxon>Insecta</taxon>
        <taxon>Pterygota</taxon>
        <taxon>Neoptera</taxon>
        <taxon>Endopterygota</taxon>
        <taxon>Hymenoptera</taxon>
        <taxon>Apocrita</taxon>
        <taxon>Aculeata</taxon>
        <taxon>Vespoidea</taxon>
        <taxon>Vespidae</taxon>
        <taxon>Vespinae</taxon>
        <taxon>Vespula</taxon>
    </lineage>
</organism>
<keyword evidence="2" id="KW-1185">Reference proteome</keyword>
<reference evidence="1" key="1">
    <citation type="journal article" date="2020" name="G3 (Bethesda)">
        <title>High-Quality Assemblies for Three Invasive Social Wasps from the &lt;i&gt;Vespula&lt;/i&gt; Genus.</title>
        <authorList>
            <person name="Harrop T.W.R."/>
            <person name="Guhlin J."/>
            <person name="McLaughlin G.M."/>
            <person name="Permina E."/>
            <person name="Stockwell P."/>
            <person name="Gilligan J."/>
            <person name="Le Lec M.F."/>
            <person name="Gruber M.A.M."/>
            <person name="Quinn O."/>
            <person name="Lovegrove M."/>
            <person name="Duncan E.J."/>
            <person name="Remnant E.J."/>
            <person name="Van Eeckhoven J."/>
            <person name="Graham B."/>
            <person name="Knapp R.A."/>
            <person name="Langford K.W."/>
            <person name="Kronenberg Z."/>
            <person name="Press M.O."/>
            <person name="Eacker S.M."/>
            <person name="Wilson-Rankin E.E."/>
            <person name="Purcell J."/>
            <person name="Lester P.J."/>
            <person name="Dearden P.K."/>
        </authorList>
    </citation>
    <scope>NUCLEOTIDE SEQUENCE</scope>
    <source>
        <strain evidence="1">Linc-1</strain>
    </source>
</reference>
<dbReference type="AlphaFoldDB" id="A0A834NUR4"/>
<dbReference type="Proteomes" id="UP000617340">
    <property type="component" value="Unassembled WGS sequence"/>
</dbReference>
<proteinExistence type="predicted"/>